<feature type="transmembrane region" description="Helical" evidence="1">
    <location>
        <begin position="251"/>
        <end position="270"/>
    </location>
</feature>
<keyword evidence="1" id="KW-0812">Transmembrane</keyword>
<proteinExistence type="predicted"/>
<feature type="transmembrane region" description="Helical" evidence="1">
    <location>
        <begin position="586"/>
        <end position="602"/>
    </location>
</feature>
<feature type="transmembrane region" description="Helical" evidence="1">
    <location>
        <begin position="662"/>
        <end position="678"/>
    </location>
</feature>
<dbReference type="NCBIfam" id="NF047321">
    <property type="entry name" value="SCO7613_CTERM"/>
    <property type="match status" value="1"/>
</dbReference>
<dbReference type="RefSeq" id="WP_182842722.1">
    <property type="nucleotide sequence ID" value="NZ_BAAALP010000035.1"/>
</dbReference>
<keyword evidence="3" id="KW-1185">Reference proteome</keyword>
<evidence type="ECO:0000313" key="3">
    <source>
        <dbReference type="Proteomes" id="UP000572680"/>
    </source>
</evidence>
<feature type="transmembrane region" description="Helical" evidence="1">
    <location>
        <begin position="685"/>
        <end position="704"/>
    </location>
</feature>
<feature type="transmembrane region" description="Helical" evidence="1">
    <location>
        <begin position="213"/>
        <end position="239"/>
    </location>
</feature>
<dbReference type="Proteomes" id="UP000572680">
    <property type="component" value="Unassembled WGS sequence"/>
</dbReference>
<feature type="transmembrane region" description="Helical" evidence="1">
    <location>
        <begin position="710"/>
        <end position="730"/>
    </location>
</feature>
<dbReference type="EMBL" id="JACJIA010000002">
    <property type="protein sequence ID" value="MBA8950276.1"/>
    <property type="molecule type" value="Genomic_DNA"/>
</dbReference>
<feature type="transmembrane region" description="Helical" evidence="1">
    <location>
        <begin position="560"/>
        <end position="579"/>
    </location>
</feature>
<protein>
    <submittedName>
        <fullName evidence="2">Endogenous inhibitor of DNA gyrase (YacG/DUF329 family)</fullName>
    </submittedName>
</protein>
<evidence type="ECO:0000313" key="2">
    <source>
        <dbReference type="EMBL" id="MBA8950276.1"/>
    </source>
</evidence>
<evidence type="ECO:0000256" key="1">
    <source>
        <dbReference type="SAM" id="Phobius"/>
    </source>
</evidence>
<feature type="transmembrane region" description="Helical" evidence="1">
    <location>
        <begin position="409"/>
        <end position="437"/>
    </location>
</feature>
<keyword evidence="1" id="KW-1133">Transmembrane helix</keyword>
<sequence>MRPSCPSCGTALPLPARPSCPRCELALTGPWAAELWRVDEQIRHLARYRVELLAALHSAPSEPRAVPAADASRAPREVSRLGARNVLLALGGALLGVAALAFTAISWGSLGMGARALILLTLTAVALGAARPLTRRGLTATAETLAVVGLLLVVLQCYAARAGNVLGLGAVDGPWYAAGAATAVTAGWACYARYAPLRLPAPLAVLAGQTPPLFTLVALDVPGAGAAVTLLLLSLANLAVREVLSGPERGAATLLGLLTGLLGTLAAFAVEPRVALLACAAATALGWALRLDAKIAAVTGLAGAAALAFALPDAWSAASPAIAAVLVSAAALTLPNAGGRLSPVAVPVAAGTLPAFAVAAVQASLDVSAVLAGPFVHGAPGGFLVATPVVLSLLAAGAWTPYRPATPPLVALAALTAAPSWTTGLALAASLGLWAALDRSPRVPVAAAATVPPVALWTFAAAPDAGAETLVLAAHLLLGAVVAAAVPRLRNPAVAFAVLSLGGLTAALSLPWLTPHQAAFALLAAAAAGTAVALWARSTLGEAVAWLFVPVALAMTHDRPGPLALAFALTGLLGLGVATRPGRRRVGWAGVAALGAAWWTFLPTIGVTAVEAYAAPVSAVLLGLGLRRAAPSSSWQRHGPALAATLVPSLVAAWPGHGPRPLLLALAALAVTLAGVRLRLQAPLLLGGATVLLVAGNAVAPLVTEFLTRVPGWVPVAALGLFTLVVGATYEQRLRDLRRLRTTFTALR</sequence>
<organism evidence="2 3">
    <name type="scientific">Actinomadura namibiensis</name>
    <dbReference type="NCBI Taxonomy" id="182080"/>
    <lineage>
        <taxon>Bacteria</taxon>
        <taxon>Bacillati</taxon>
        <taxon>Actinomycetota</taxon>
        <taxon>Actinomycetes</taxon>
        <taxon>Streptosporangiales</taxon>
        <taxon>Thermomonosporaceae</taxon>
        <taxon>Actinomadura</taxon>
    </lineage>
</organism>
<feature type="transmembrane region" description="Helical" evidence="1">
    <location>
        <begin position="469"/>
        <end position="487"/>
    </location>
</feature>
<accession>A0A7W3QKD1</accession>
<feature type="transmembrane region" description="Helical" evidence="1">
    <location>
        <begin position="113"/>
        <end position="130"/>
    </location>
</feature>
<feature type="transmembrane region" description="Helical" evidence="1">
    <location>
        <begin position="493"/>
        <end position="513"/>
    </location>
</feature>
<feature type="transmembrane region" description="Helical" evidence="1">
    <location>
        <begin position="173"/>
        <end position="192"/>
    </location>
</feature>
<feature type="transmembrane region" description="Helical" evidence="1">
    <location>
        <begin position="317"/>
        <end position="337"/>
    </location>
</feature>
<feature type="transmembrane region" description="Helical" evidence="1">
    <location>
        <begin position="142"/>
        <end position="161"/>
    </location>
</feature>
<feature type="transmembrane region" description="Helical" evidence="1">
    <location>
        <begin position="344"/>
        <end position="363"/>
    </location>
</feature>
<name>A0A7W3QKD1_ACTNM</name>
<feature type="transmembrane region" description="Helical" evidence="1">
    <location>
        <begin position="86"/>
        <end position="107"/>
    </location>
</feature>
<feature type="transmembrane region" description="Helical" evidence="1">
    <location>
        <begin position="520"/>
        <end position="540"/>
    </location>
</feature>
<dbReference type="InterPro" id="IPR058062">
    <property type="entry name" value="SCO7613_C"/>
</dbReference>
<gene>
    <name evidence="2" type="ORF">HNR61_001889</name>
</gene>
<reference evidence="2 3" key="1">
    <citation type="submission" date="2020-08" db="EMBL/GenBank/DDBJ databases">
        <title>Genomic Encyclopedia of Type Strains, Phase IV (KMG-IV): sequencing the most valuable type-strain genomes for metagenomic binning, comparative biology and taxonomic classification.</title>
        <authorList>
            <person name="Goeker M."/>
        </authorList>
    </citation>
    <scope>NUCLEOTIDE SEQUENCE [LARGE SCALE GENOMIC DNA]</scope>
    <source>
        <strain evidence="2 3">DSM 44197</strain>
    </source>
</reference>
<keyword evidence="1" id="KW-0472">Membrane</keyword>
<feature type="transmembrane region" description="Helical" evidence="1">
    <location>
        <begin position="383"/>
        <end position="402"/>
    </location>
</feature>
<dbReference type="AlphaFoldDB" id="A0A7W3QKD1"/>
<comment type="caution">
    <text evidence="2">The sequence shown here is derived from an EMBL/GenBank/DDBJ whole genome shotgun (WGS) entry which is preliminary data.</text>
</comment>